<feature type="domain" description="RRM" evidence="3">
    <location>
        <begin position="432"/>
        <end position="512"/>
    </location>
</feature>
<feature type="region of interest" description="Disordered" evidence="2">
    <location>
        <begin position="282"/>
        <end position="301"/>
    </location>
</feature>
<dbReference type="Proteomes" id="UP001628179">
    <property type="component" value="Unassembled WGS sequence"/>
</dbReference>
<dbReference type="InterPro" id="IPR035979">
    <property type="entry name" value="RBD_domain_sf"/>
</dbReference>
<evidence type="ECO:0000259" key="3">
    <source>
        <dbReference type="PROSITE" id="PS50102"/>
    </source>
</evidence>
<organism evidence="4 5">
    <name type="scientific">Madurella fahalii</name>
    <dbReference type="NCBI Taxonomy" id="1157608"/>
    <lineage>
        <taxon>Eukaryota</taxon>
        <taxon>Fungi</taxon>
        <taxon>Dikarya</taxon>
        <taxon>Ascomycota</taxon>
        <taxon>Pezizomycotina</taxon>
        <taxon>Sordariomycetes</taxon>
        <taxon>Sordariomycetidae</taxon>
        <taxon>Sordariales</taxon>
        <taxon>Sordariales incertae sedis</taxon>
        <taxon>Madurella</taxon>
    </lineage>
</organism>
<sequence>MDYPTSYPSLPPRAGCRWGFDTYGRPIPMPNIGFYTSVPADAECILSLNAEVPAKRSLGHRLQIQDRPAELWLDWDVEKAARDFRAEYPREVANIVRPTLWEDLYRYFDAHDLWFKGAWNLWHVIQCLCDENEGIRKQIDPHDLNEIDGWAWRWCTHRENRDRLSTWDQQSDILDLLTQENRNELCGCGSETLDILRRALCYWYHCSSIWGRHQPSGASINAAMDFIPSNDVSAARPACTSALAPTHDAFGRPSSAGPAPARAVTSVHVAPRAATPMPVIAHGTNYGRRASPTPDDAGAALNGTAAARDENNVPAGQIMSRHQRSKSGPVIVDYPLARRRGGIVYPGPSRQPDRGNQLPVVSSQPLRNPRQVQPRLPQKPDSLATQPSPRRDNGPQRQQTRKMCNNRNRSAGVYVYETYDACDCARCTIRSRSVCVNQLARNDLDSRDVCDILKEHFSAWGYVEDCSLVVNNNKAPYAFVQFASEHSALRAVAEANGQPIAHLTTQAKVTHPFFSKYYVAQVPPPRHGTRDHRRYWGNRMLDQTAAVPVRSKPSPQNGKGKAPVTATIYTSPTPPRHSSAELPLRPAFPGSSPPFSMAQPQDFPPNGCSPPQGGPLPALGIQQVQHRGILPAVQMQAAQLPMEQVQDGWSQAVQAQTKPPSEDALLMEVHARSESPASVSSMGSIRVRLPRMSRLRTEAC</sequence>
<reference evidence="4 5" key="1">
    <citation type="submission" date="2024-09" db="EMBL/GenBank/DDBJ databases">
        <title>Itraconazole resistance in Madurella fahalii resulting from another homologue of gene encoding cytochrome P450 14-alpha sterol demethylase (CYP51).</title>
        <authorList>
            <person name="Yoshioka I."/>
            <person name="Fahal A.H."/>
            <person name="Kaneko S."/>
            <person name="Yaguchi T."/>
        </authorList>
    </citation>
    <scope>NUCLEOTIDE SEQUENCE [LARGE SCALE GENOMIC DNA]</scope>
    <source>
        <strain evidence="4 5">IFM 68171</strain>
    </source>
</reference>
<dbReference type="SUPFAM" id="SSF54928">
    <property type="entry name" value="RNA-binding domain, RBD"/>
    <property type="match status" value="1"/>
</dbReference>
<accession>A0ABQ0G1W7</accession>
<keyword evidence="1" id="KW-0694">RNA-binding</keyword>
<dbReference type="Pfam" id="PF00076">
    <property type="entry name" value="RRM_1"/>
    <property type="match status" value="1"/>
</dbReference>
<evidence type="ECO:0000256" key="1">
    <source>
        <dbReference type="PROSITE-ProRule" id="PRU00176"/>
    </source>
</evidence>
<feature type="region of interest" description="Disordered" evidence="2">
    <location>
        <begin position="342"/>
        <end position="405"/>
    </location>
</feature>
<dbReference type="GeneID" id="98172624"/>
<protein>
    <recommendedName>
        <fullName evidence="3">RRM domain-containing protein</fullName>
    </recommendedName>
</protein>
<gene>
    <name evidence="4" type="ORF">MFIFM68171_01879</name>
</gene>
<evidence type="ECO:0000256" key="2">
    <source>
        <dbReference type="SAM" id="MobiDB-lite"/>
    </source>
</evidence>
<evidence type="ECO:0000313" key="4">
    <source>
        <dbReference type="EMBL" id="GAB1311669.1"/>
    </source>
</evidence>
<feature type="compositionally biased region" description="Polar residues" evidence="2">
    <location>
        <begin position="395"/>
        <end position="405"/>
    </location>
</feature>
<keyword evidence="5" id="KW-1185">Reference proteome</keyword>
<comment type="caution">
    <text evidence="4">The sequence shown here is derived from an EMBL/GenBank/DDBJ whole genome shotgun (WGS) entry which is preliminary data.</text>
</comment>
<dbReference type="RefSeq" id="XP_070913402.1">
    <property type="nucleotide sequence ID" value="XM_071057301.1"/>
</dbReference>
<dbReference type="PROSITE" id="PS50102">
    <property type="entry name" value="RRM"/>
    <property type="match status" value="1"/>
</dbReference>
<dbReference type="EMBL" id="BAAFSV010000001">
    <property type="protein sequence ID" value="GAB1311669.1"/>
    <property type="molecule type" value="Genomic_DNA"/>
</dbReference>
<proteinExistence type="predicted"/>
<dbReference type="Gene3D" id="3.30.70.330">
    <property type="match status" value="1"/>
</dbReference>
<evidence type="ECO:0000313" key="5">
    <source>
        <dbReference type="Proteomes" id="UP001628179"/>
    </source>
</evidence>
<dbReference type="InterPro" id="IPR012677">
    <property type="entry name" value="Nucleotide-bd_a/b_plait_sf"/>
</dbReference>
<dbReference type="CDD" id="cd00590">
    <property type="entry name" value="RRM_SF"/>
    <property type="match status" value="1"/>
</dbReference>
<name>A0ABQ0G1W7_9PEZI</name>
<dbReference type="InterPro" id="IPR000504">
    <property type="entry name" value="RRM_dom"/>
</dbReference>